<proteinExistence type="predicted"/>
<dbReference type="SUPFAM" id="SSF53448">
    <property type="entry name" value="Nucleotide-diphospho-sugar transferases"/>
    <property type="match status" value="1"/>
</dbReference>
<keyword evidence="1" id="KW-0472">Membrane</keyword>
<dbReference type="InterPro" id="IPR001173">
    <property type="entry name" value="Glyco_trans_2-like"/>
</dbReference>
<keyword evidence="1" id="KW-1133">Transmembrane helix</keyword>
<sequence>MTSILLALPWAGIIAFLLLIVKPVRRLTNITSLDPERAPSVGVIIPARNEAENIEECLASLTKSRYPNFEIIVVDDRSEDGTAELARTVPAGNAERLVVIDGEALPKGWLGKPWACQQGARATSADLLVFADADTTHGDRLLSRSITELQNENADLLNVLGFQVMESFWEYLVQPQIFLAVVFRHPDLERSARSSQWQDGVANGQFMLMPRTSYEAIGGHESVRDRVLEDLALAQTVKRHGRTFVIRIAMDDLRTRMYRSLTGMIAGWSRLIQMGAAQGQPLLASFGVVTVTTLCFWIVPPLVLMSTLAGFEGETLLIWSALVCGLSVGIHAAFLHFLGGPAYYAVFYPLGSFVVIYIMIRSKIRAGDVEWKGRRYKVSN</sequence>
<feature type="domain" description="Glycosyltransferase 2-like" evidence="2">
    <location>
        <begin position="43"/>
        <end position="217"/>
    </location>
</feature>
<dbReference type="CDD" id="cd00761">
    <property type="entry name" value="Glyco_tranf_GTA_type"/>
    <property type="match status" value="1"/>
</dbReference>
<feature type="transmembrane region" description="Helical" evidence="1">
    <location>
        <begin position="282"/>
        <end position="304"/>
    </location>
</feature>
<accession>A0A381P892</accession>
<reference evidence="3" key="1">
    <citation type="submission" date="2018-05" db="EMBL/GenBank/DDBJ databases">
        <authorList>
            <person name="Lanie J.A."/>
            <person name="Ng W.-L."/>
            <person name="Kazmierczak K.M."/>
            <person name="Andrzejewski T.M."/>
            <person name="Davidsen T.M."/>
            <person name="Wayne K.J."/>
            <person name="Tettelin H."/>
            <person name="Glass J.I."/>
            <person name="Rusch D."/>
            <person name="Podicherti R."/>
            <person name="Tsui H.-C.T."/>
            <person name="Winkler M.E."/>
        </authorList>
    </citation>
    <scope>NUCLEOTIDE SEQUENCE</scope>
</reference>
<keyword evidence="1" id="KW-0812">Transmembrane</keyword>
<dbReference type="AlphaFoldDB" id="A0A381P892"/>
<feature type="transmembrane region" description="Helical" evidence="1">
    <location>
        <begin position="316"/>
        <end position="336"/>
    </location>
</feature>
<gene>
    <name evidence="3" type="ORF">METZ01_LOCUS16005</name>
</gene>
<dbReference type="EMBL" id="UINC01000909">
    <property type="protein sequence ID" value="SUZ63151.1"/>
    <property type="molecule type" value="Genomic_DNA"/>
</dbReference>
<dbReference type="Pfam" id="PF00535">
    <property type="entry name" value="Glycos_transf_2"/>
    <property type="match status" value="1"/>
</dbReference>
<evidence type="ECO:0000256" key="1">
    <source>
        <dbReference type="SAM" id="Phobius"/>
    </source>
</evidence>
<protein>
    <recommendedName>
        <fullName evidence="2">Glycosyltransferase 2-like domain-containing protein</fullName>
    </recommendedName>
</protein>
<feature type="transmembrane region" description="Helical" evidence="1">
    <location>
        <begin position="342"/>
        <end position="360"/>
    </location>
</feature>
<evidence type="ECO:0000259" key="2">
    <source>
        <dbReference type="Pfam" id="PF00535"/>
    </source>
</evidence>
<dbReference type="PANTHER" id="PTHR43646:SF3">
    <property type="entry name" value="SLR1566 PROTEIN"/>
    <property type="match status" value="1"/>
</dbReference>
<name>A0A381P892_9ZZZZ</name>
<organism evidence="3">
    <name type="scientific">marine metagenome</name>
    <dbReference type="NCBI Taxonomy" id="408172"/>
    <lineage>
        <taxon>unclassified sequences</taxon>
        <taxon>metagenomes</taxon>
        <taxon>ecological metagenomes</taxon>
    </lineage>
</organism>
<dbReference type="Gene3D" id="3.90.550.10">
    <property type="entry name" value="Spore Coat Polysaccharide Biosynthesis Protein SpsA, Chain A"/>
    <property type="match status" value="1"/>
</dbReference>
<evidence type="ECO:0000313" key="3">
    <source>
        <dbReference type="EMBL" id="SUZ63151.1"/>
    </source>
</evidence>
<dbReference type="InterPro" id="IPR029044">
    <property type="entry name" value="Nucleotide-diphossugar_trans"/>
</dbReference>
<dbReference type="PANTHER" id="PTHR43646">
    <property type="entry name" value="GLYCOSYLTRANSFERASE"/>
    <property type="match status" value="1"/>
</dbReference>